<dbReference type="EMBL" id="BTFZ01000010">
    <property type="protein sequence ID" value="GMM35686.1"/>
    <property type="molecule type" value="Genomic_DNA"/>
</dbReference>
<evidence type="ECO:0000313" key="7">
    <source>
        <dbReference type="EMBL" id="GMM35686.1"/>
    </source>
</evidence>
<gene>
    <name evidence="7" type="ORF">DASC09_030110</name>
</gene>
<dbReference type="AlphaFoldDB" id="A0AAV5QM90"/>
<evidence type="ECO:0000256" key="1">
    <source>
        <dbReference type="ARBA" id="ARBA00001917"/>
    </source>
</evidence>
<name>A0AAV5QM90_9ASCO</name>
<dbReference type="InterPro" id="IPR001155">
    <property type="entry name" value="OxRdtase_FMN_N"/>
</dbReference>
<keyword evidence="2" id="KW-0285">Flavoprotein</keyword>
<evidence type="ECO:0000313" key="8">
    <source>
        <dbReference type="Proteomes" id="UP001360560"/>
    </source>
</evidence>
<dbReference type="PANTHER" id="PTHR43303">
    <property type="entry name" value="NADPH DEHYDROGENASE C23G7.10C-RELATED"/>
    <property type="match status" value="1"/>
</dbReference>
<dbReference type="InterPro" id="IPR013785">
    <property type="entry name" value="Aldolase_TIM"/>
</dbReference>
<dbReference type="GeneID" id="90073665"/>
<keyword evidence="5" id="KW-0560">Oxidoreductase</keyword>
<sequence>MSRFTQVTDSECVDYFLPEPEFAAGTAIRQEDSDKIPKIFKPLNLKKLSLHNRIGVSPMCMYSAGPNNEPTPFHLIHYGSISMRGPGLTIVETASVSPEGRLSPQDLGIWTDDQAKKLKDIVEFAHAQKQLMAIQIGHAGRKASGLAMYLHLEQIADKSIGGWPEDVVAPSAIQFRPNGNYMVPKELTKTEIKRIIKDFGLAAKRAVNISGFDAIEIHGAHGYLISSFLSSVSNKRNDEYGGSFENRIRFLIEIIDEIKSQISADFPLLLRFNASENAEDDPLSWKINDSIKLAKIVVSKGVDMLDISSGGNNYKQKSRGKIAFHATFAKEIKKAVGDTALVACVGGLSHDLKSTSDMVENGDFDFALIGREFLKNPGLIQSFADSLNVRVSFPLQYEWGFYPNKSSIIELMEKSKCVTE</sequence>
<comment type="caution">
    <text evidence="7">The sequence shown here is derived from an EMBL/GenBank/DDBJ whole genome shotgun (WGS) entry which is preliminary data.</text>
</comment>
<dbReference type="Proteomes" id="UP001360560">
    <property type="component" value="Unassembled WGS sequence"/>
</dbReference>
<evidence type="ECO:0000259" key="6">
    <source>
        <dbReference type="Pfam" id="PF00724"/>
    </source>
</evidence>
<dbReference type="RefSeq" id="XP_064852686.1">
    <property type="nucleotide sequence ID" value="XM_064996614.1"/>
</dbReference>
<keyword evidence="8" id="KW-1185">Reference proteome</keyword>
<dbReference type="CDD" id="cd02932">
    <property type="entry name" value="OYE_YqiM_FMN"/>
    <property type="match status" value="1"/>
</dbReference>
<dbReference type="GO" id="GO:0050661">
    <property type="term" value="F:NADP binding"/>
    <property type="evidence" value="ECO:0007669"/>
    <property type="project" value="InterPro"/>
</dbReference>
<protein>
    <recommendedName>
        <fullName evidence="6">NADH:flavin oxidoreductase/NADH oxidase N-terminal domain-containing protein</fullName>
    </recommendedName>
</protein>
<accession>A0AAV5QM90</accession>
<keyword evidence="3" id="KW-0288">FMN</keyword>
<dbReference type="InterPro" id="IPR044152">
    <property type="entry name" value="YqjM-like"/>
</dbReference>
<evidence type="ECO:0000256" key="3">
    <source>
        <dbReference type="ARBA" id="ARBA00022643"/>
    </source>
</evidence>
<reference evidence="7 8" key="1">
    <citation type="journal article" date="2023" name="Elife">
        <title>Identification of key yeast species and microbe-microbe interactions impacting larval growth of Drosophila in the wild.</title>
        <authorList>
            <person name="Mure A."/>
            <person name="Sugiura Y."/>
            <person name="Maeda R."/>
            <person name="Honda K."/>
            <person name="Sakurai N."/>
            <person name="Takahashi Y."/>
            <person name="Watada M."/>
            <person name="Katoh T."/>
            <person name="Gotoh A."/>
            <person name="Gotoh Y."/>
            <person name="Taniguchi I."/>
            <person name="Nakamura K."/>
            <person name="Hayashi T."/>
            <person name="Katayama T."/>
            <person name="Uemura T."/>
            <person name="Hattori Y."/>
        </authorList>
    </citation>
    <scope>NUCLEOTIDE SEQUENCE [LARGE SCALE GENOMIC DNA]</scope>
    <source>
        <strain evidence="7 8">SC-9</strain>
    </source>
</reference>
<evidence type="ECO:0000256" key="4">
    <source>
        <dbReference type="ARBA" id="ARBA00022857"/>
    </source>
</evidence>
<dbReference type="GO" id="GO:0003959">
    <property type="term" value="F:NADPH dehydrogenase activity"/>
    <property type="evidence" value="ECO:0007669"/>
    <property type="project" value="InterPro"/>
</dbReference>
<organism evidence="7 8">
    <name type="scientific">Saccharomycopsis crataegensis</name>
    <dbReference type="NCBI Taxonomy" id="43959"/>
    <lineage>
        <taxon>Eukaryota</taxon>
        <taxon>Fungi</taxon>
        <taxon>Dikarya</taxon>
        <taxon>Ascomycota</taxon>
        <taxon>Saccharomycotina</taxon>
        <taxon>Saccharomycetes</taxon>
        <taxon>Saccharomycopsidaceae</taxon>
        <taxon>Saccharomycopsis</taxon>
    </lineage>
</organism>
<comment type="cofactor">
    <cofactor evidence="1">
        <name>FMN</name>
        <dbReference type="ChEBI" id="CHEBI:58210"/>
    </cofactor>
</comment>
<dbReference type="GO" id="GO:0010181">
    <property type="term" value="F:FMN binding"/>
    <property type="evidence" value="ECO:0007669"/>
    <property type="project" value="InterPro"/>
</dbReference>
<evidence type="ECO:0000256" key="5">
    <source>
        <dbReference type="ARBA" id="ARBA00023002"/>
    </source>
</evidence>
<dbReference type="Pfam" id="PF00724">
    <property type="entry name" value="Oxidored_FMN"/>
    <property type="match status" value="1"/>
</dbReference>
<dbReference type="Gene3D" id="3.20.20.70">
    <property type="entry name" value="Aldolase class I"/>
    <property type="match status" value="1"/>
</dbReference>
<dbReference type="PANTHER" id="PTHR43303:SF4">
    <property type="entry name" value="NADPH DEHYDROGENASE C23G7.10C-RELATED"/>
    <property type="match status" value="1"/>
</dbReference>
<evidence type="ECO:0000256" key="2">
    <source>
        <dbReference type="ARBA" id="ARBA00022630"/>
    </source>
</evidence>
<feature type="domain" description="NADH:flavin oxidoreductase/NADH oxidase N-terminal" evidence="6">
    <location>
        <begin position="38"/>
        <end position="385"/>
    </location>
</feature>
<proteinExistence type="predicted"/>
<dbReference type="SUPFAM" id="SSF51395">
    <property type="entry name" value="FMN-linked oxidoreductases"/>
    <property type="match status" value="1"/>
</dbReference>
<keyword evidence="4" id="KW-0521">NADP</keyword>